<dbReference type="PROSITE" id="PS01095">
    <property type="entry name" value="GH18_1"/>
    <property type="match status" value="1"/>
</dbReference>
<dbReference type="GO" id="GO:0008843">
    <property type="term" value="F:endochitinase activity"/>
    <property type="evidence" value="ECO:0007669"/>
    <property type="project" value="UniProtKB-EC"/>
</dbReference>
<sequence>MKLILLGIIFSGINVIYCEQRVVCYFTNWSQYRTGVGKYLPEDIDPFLCTHIMYSFAKIVNNKLEPYEWNDDSNEWSKGLYERTNDLKKINPNLKVMLAVGGWNMGTAPFISVVSSDANIQSFVDTSVIYLKKRNFDGLDLDWEYPEGYKSQFTRLVKALKSRFVSENLLLSAAVAAGKSKIDSSYDLPELSKNLDFLNVMSYDYHGSWDKNTGHNAPLYSPSTLNVDFTISYYIQLGFSAEKINLGLATYGRSFTLSDPNQNSVGSQISGPGIAQTFTREDGYSAYYEICSKSWTKAYDSQSKVPYMYSGNQWISYDDSDSLKQKVEYAKFKNLGGIMFWAIDLDDFSGSVCGQGRYPLINSAKENFLSSSNILSTSSTEIRVKSSSSSSSSTSKIPSSTSKSTTSTRTTSRVDNDIGKTQPAENLCFNRDGYYPDIKSGCQKFYVCVYYGTQHQQIHYFDCPKGTLFDTVNGICNHEYLVKCD</sequence>
<dbReference type="EC" id="3.2.1.14" evidence="11"/>
<dbReference type="PANTHER" id="PTHR11177:SF317">
    <property type="entry name" value="CHITINASE 12-RELATED"/>
    <property type="match status" value="1"/>
</dbReference>
<evidence type="ECO:0000256" key="7">
    <source>
        <dbReference type="SAM" id="MobiDB-lite"/>
    </source>
</evidence>
<dbReference type="PROSITE" id="PS50940">
    <property type="entry name" value="CHIT_BIND_II"/>
    <property type="match status" value="1"/>
</dbReference>
<dbReference type="PANTHER" id="PTHR11177">
    <property type="entry name" value="CHITINASE"/>
    <property type="match status" value="1"/>
</dbReference>
<gene>
    <name evidence="11" type="ORF">BpHYR1_014622</name>
</gene>
<dbReference type="InterPro" id="IPR011583">
    <property type="entry name" value="Chitinase_II/V-like_cat"/>
</dbReference>
<name>A0A3M7T7C8_BRAPC</name>
<dbReference type="SUPFAM" id="SSF57625">
    <property type="entry name" value="Invertebrate chitin-binding proteins"/>
    <property type="match status" value="1"/>
</dbReference>
<keyword evidence="2" id="KW-0147">Chitin-binding</keyword>
<dbReference type="GO" id="GO:0005975">
    <property type="term" value="P:carbohydrate metabolic process"/>
    <property type="evidence" value="ECO:0007669"/>
    <property type="project" value="InterPro"/>
</dbReference>
<dbReference type="SMART" id="SM00636">
    <property type="entry name" value="Glyco_18"/>
    <property type="match status" value="1"/>
</dbReference>
<protein>
    <submittedName>
        <fullName evidence="11">Acidic mammalian chitinase-like</fullName>
        <ecNumber evidence="11">3.2.1.14</ecNumber>
    </submittedName>
</protein>
<keyword evidence="3 6" id="KW-0378">Hydrolase</keyword>
<dbReference type="CDD" id="cd02872">
    <property type="entry name" value="GH18_chitolectin_chitotriosidase"/>
    <property type="match status" value="1"/>
</dbReference>
<dbReference type="Pfam" id="PF00704">
    <property type="entry name" value="Glyco_hydro_18"/>
    <property type="match status" value="1"/>
</dbReference>
<organism evidence="11 12">
    <name type="scientific">Brachionus plicatilis</name>
    <name type="common">Marine rotifer</name>
    <name type="synonym">Brachionus muelleri</name>
    <dbReference type="NCBI Taxonomy" id="10195"/>
    <lineage>
        <taxon>Eukaryota</taxon>
        <taxon>Metazoa</taxon>
        <taxon>Spiralia</taxon>
        <taxon>Gnathifera</taxon>
        <taxon>Rotifera</taxon>
        <taxon>Eurotatoria</taxon>
        <taxon>Monogononta</taxon>
        <taxon>Pseudotrocha</taxon>
        <taxon>Ploima</taxon>
        <taxon>Brachionidae</taxon>
        <taxon>Brachionus</taxon>
    </lineage>
</organism>
<dbReference type="EMBL" id="REGN01000171">
    <property type="protein sequence ID" value="RNA43942.1"/>
    <property type="molecule type" value="Genomic_DNA"/>
</dbReference>
<dbReference type="Gene3D" id="2.170.140.10">
    <property type="entry name" value="Chitin binding domain"/>
    <property type="match status" value="1"/>
</dbReference>
<dbReference type="Pfam" id="PF01607">
    <property type="entry name" value="CBM_14"/>
    <property type="match status" value="1"/>
</dbReference>
<evidence type="ECO:0000313" key="12">
    <source>
        <dbReference type="Proteomes" id="UP000276133"/>
    </source>
</evidence>
<accession>A0A3M7T7C8</accession>
<feature type="domain" description="GH18" evidence="10">
    <location>
        <begin position="20"/>
        <end position="371"/>
    </location>
</feature>
<keyword evidence="4" id="KW-1015">Disulfide bond</keyword>
<evidence type="ECO:0000313" key="11">
    <source>
        <dbReference type="EMBL" id="RNA43942.1"/>
    </source>
</evidence>
<dbReference type="STRING" id="10195.A0A3M7T7C8"/>
<evidence type="ECO:0000256" key="2">
    <source>
        <dbReference type="ARBA" id="ARBA00022669"/>
    </source>
</evidence>
<feature type="chain" id="PRO_5018151983" evidence="8">
    <location>
        <begin position="19"/>
        <end position="485"/>
    </location>
</feature>
<dbReference type="SMART" id="SM00494">
    <property type="entry name" value="ChtBD2"/>
    <property type="match status" value="1"/>
</dbReference>
<evidence type="ECO:0000256" key="8">
    <source>
        <dbReference type="SAM" id="SignalP"/>
    </source>
</evidence>
<proteinExistence type="inferred from homology"/>
<dbReference type="InterPro" id="IPR001579">
    <property type="entry name" value="Glyco_hydro_18_chit_AS"/>
</dbReference>
<dbReference type="Gene3D" id="3.10.50.10">
    <property type="match status" value="1"/>
</dbReference>
<dbReference type="SUPFAM" id="SSF51445">
    <property type="entry name" value="(Trans)glycosidases"/>
    <property type="match status" value="1"/>
</dbReference>
<evidence type="ECO:0000259" key="10">
    <source>
        <dbReference type="PROSITE" id="PS51910"/>
    </source>
</evidence>
<dbReference type="GO" id="GO:0008061">
    <property type="term" value="F:chitin binding"/>
    <property type="evidence" value="ECO:0007669"/>
    <property type="project" value="UniProtKB-KW"/>
</dbReference>
<keyword evidence="8" id="KW-0732">Signal</keyword>
<dbReference type="GO" id="GO:0005576">
    <property type="term" value="C:extracellular region"/>
    <property type="evidence" value="ECO:0007669"/>
    <property type="project" value="InterPro"/>
</dbReference>
<dbReference type="InterPro" id="IPR036508">
    <property type="entry name" value="Chitin-bd_dom_sf"/>
</dbReference>
<dbReference type="GO" id="GO:0006032">
    <property type="term" value="P:chitin catabolic process"/>
    <property type="evidence" value="ECO:0007669"/>
    <property type="project" value="TreeGrafter"/>
</dbReference>
<feature type="domain" description="Chitin-binding type-2" evidence="9">
    <location>
        <begin position="425"/>
        <end position="485"/>
    </location>
</feature>
<dbReference type="InterPro" id="IPR017853">
    <property type="entry name" value="GH"/>
</dbReference>
<dbReference type="Proteomes" id="UP000276133">
    <property type="component" value="Unassembled WGS sequence"/>
</dbReference>
<reference evidence="11 12" key="1">
    <citation type="journal article" date="2018" name="Sci. Rep.">
        <title>Genomic signatures of local adaptation to the degree of environmental predictability in rotifers.</title>
        <authorList>
            <person name="Franch-Gras L."/>
            <person name="Hahn C."/>
            <person name="Garcia-Roger E.M."/>
            <person name="Carmona M.J."/>
            <person name="Serra M."/>
            <person name="Gomez A."/>
        </authorList>
    </citation>
    <scope>NUCLEOTIDE SEQUENCE [LARGE SCALE GENOMIC DNA]</scope>
    <source>
        <strain evidence="11">HYR1</strain>
    </source>
</reference>
<feature type="signal peptide" evidence="8">
    <location>
        <begin position="1"/>
        <end position="18"/>
    </location>
</feature>
<evidence type="ECO:0000259" key="9">
    <source>
        <dbReference type="PROSITE" id="PS50940"/>
    </source>
</evidence>
<evidence type="ECO:0000256" key="4">
    <source>
        <dbReference type="ARBA" id="ARBA00023157"/>
    </source>
</evidence>
<dbReference type="InterPro" id="IPR002557">
    <property type="entry name" value="Chitin-bd_dom"/>
</dbReference>
<comment type="caution">
    <text evidence="11">The sequence shown here is derived from an EMBL/GenBank/DDBJ whole genome shotgun (WGS) entry which is preliminary data.</text>
</comment>
<comment type="similarity">
    <text evidence="1">Belongs to the glycosyl hydrolase 18 family. Chitinase class II subfamily.</text>
</comment>
<dbReference type="Gene3D" id="3.20.20.80">
    <property type="entry name" value="Glycosidases"/>
    <property type="match status" value="1"/>
</dbReference>
<dbReference type="SUPFAM" id="SSF54556">
    <property type="entry name" value="Chitinase insertion domain"/>
    <property type="match status" value="1"/>
</dbReference>
<dbReference type="InterPro" id="IPR029070">
    <property type="entry name" value="Chitinase_insertion_sf"/>
</dbReference>
<evidence type="ECO:0000256" key="3">
    <source>
        <dbReference type="ARBA" id="ARBA00022801"/>
    </source>
</evidence>
<dbReference type="AlphaFoldDB" id="A0A3M7T7C8"/>
<dbReference type="PROSITE" id="PS51910">
    <property type="entry name" value="GH18_2"/>
    <property type="match status" value="1"/>
</dbReference>
<dbReference type="InterPro" id="IPR050314">
    <property type="entry name" value="Glycosyl_Hydrlase_18"/>
</dbReference>
<evidence type="ECO:0000256" key="1">
    <source>
        <dbReference type="ARBA" id="ARBA00009121"/>
    </source>
</evidence>
<evidence type="ECO:0000256" key="6">
    <source>
        <dbReference type="RuleBase" id="RU000489"/>
    </source>
</evidence>
<dbReference type="OrthoDB" id="76388at2759"/>
<evidence type="ECO:0000256" key="5">
    <source>
        <dbReference type="ARBA" id="ARBA00023295"/>
    </source>
</evidence>
<dbReference type="InterPro" id="IPR001223">
    <property type="entry name" value="Glyco_hydro18_cat"/>
</dbReference>
<feature type="compositionally biased region" description="Low complexity" evidence="7">
    <location>
        <begin position="386"/>
        <end position="411"/>
    </location>
</feature>
<keyword evidence="5 6" id="KW-0326">Glycosidase</keyword>
<dbReference type="FunFam" id="3.10.50.10:FF:000001">
    <property type="entry name" value="Chitinase 3-like 1"/>
    <property type="match status" value="1"/>
</dbReference>
<feature type="region of interest" description="Disordered" evidence="7">
    <location>
        <begin position="386"/>
        <end position="418"/>
    </location>
</feature>
<keyword evidence="12" id="KW-1185">Reference proteome</keyword>